<evidence type="ECO:0000313" key="1">
    <source>
        <dbReference type="EMBL" id="GAH09003.1"/>
    </source>
</evidence>
<organism evidence="1">
    <name type="scientific">marine sediment metagenome</name>
    <dbReference type="NCBI Taxonomy" id="412755"/>
    <lineage>
        <taxon>unclassified sequences</taxon>
        <taxon>metagenomes</taxon>
        <taxon>ecological metagenomes</taxon>
    </lineage>
</organism>
<comment type="caution">
    <text evidence="1">The sequence shown here is derived from an EMBL/GenBank/DDBJ whole genome shotgun (WGS) entry which is preliminary data.</text>
</comment>
<dbReference type="PANTHER" id="PTHR40593">
    <property type="entry name" value="PENICILLIN-BINDING PROTEIN ACTIVATOR LPOB"/>
    <property type="match status" value="1"/>
</dbReference>
<dbReference type="Pfam" id="PF13036">
    <property type="entry name" value="LpoB"/>
    <property type="match status" value="1"/>
</dbReference>
<accession>X1EK42</accession>
<evidence type="ECO:0008006" key="2">
    <source>
        <dbReference type="Google" id="ProtNLM"/>
    </source>
</evidence>
<dbReference type="Gene3D" id="3.40.50.10610">
    <property type="entry name" value="ABC-type transport auxiliary lipoprotein component"/>
    <property type="match status" value="1"/>
</dbReference>
<dbReference type="AlphaFoldDB" id="X1EK42"/>
<dbReference type="PANTHER" id="PTHR40593:SF1">
    <property type="entry name" value="PENICILLIN-BINDING PROTEIN ACTIVATOR LPOB"/>
    <property type="match status" value="1"/>
</dbReference>
<proteinExistence type="predicted"/>
<reference evidence="1" key="1">
    <citation type="journal article" date="2014" name="Front. Microbiol.">
        <title>High frequency of phylogenetically diverse reductive dehalogenase-homologous genes in deep subseafloor sedimentary metagenomes.</title>
        <authorList>
            <person name="Kawai M."/>
            <person name="Futagami T."/>
            <person name="Toyoda A."/>
            <person name="Takaki Y."/>
            <person name="Nishi S."/>
            <person name="Hori S."/>
            <person name="Arai W."/>
            <person name="Tsubouchi T."/>
            <person name="Morono Y."/>
            <person name="Uchiyama I."/>
            <person name="Ito T."/>
            <person name="Fujiyama A."/>
            <person name="Inagaki F."/>
            <person name="Takami H."/>
        </authorList>
    </citation>
    <scope>NUCLEOTIDE SEQUENCE</scope>
    <source>
        <strain evidence="1">Expedition CK06-06</strain>
    </source>
</reference>
<dbReference type="InterPro" id="IPR014094">
    <property type="entry name" value="LpoB"/>
</dbReference>
<gene>
    <name evidence="1" type="ORF">S01H4_62807</name>
</gene>
<name>X1EK42_9ZZZZ</name>
<dbReference type="EMBL" id="BART01037583">
    <property type="protein sequence ID" value="GAH09003.1"/>
    <property type="molecule type" value="Genomic_DNA"/>
</dbReference>
<dbReference type="GO" id="GO:0009252">
    <property type="term" value="P:peptidoglycan biosynthetic process"/>
    <property type="evidence" value="ECO:0007669"/>
    <property type="project" value="TreeGrafter"/>
</dbReference>
<protein>
    <recommendedName>
        <fullName evidence="2">Penicillin-binding protein activator LpoB</fullName>
    </recommendedName>
</protein>
<feature type="non-terminal residue" evidence="1">
    <location>
        <position position="151"/>
    </location>
</feature>
<dbReference type="GO" id="GO:0031241">
    <property type="term" value="C:periplasmic side of cell outer membrane"/>
    <property type="evidence" value="ECO:0007669"/>
    <property type="project" value="TreeGrafter"/>
</dbReference>
<dbReference type="GO" id="GO:0030234">
    <property type="term" value="F:enzyme regulator activity"/>
    <property type="evidence" value="ECO:0007669"/>
    <property type="project" value="TreeGrafter"/>
</dbReference>
<sequence>SAFLLSGCFAHVRTVDEPTHYDERFDYVDLKRLSERMASSVLSEPPVAGRTDEPVVVVYGISNRTSEHIDTKALTDGIRTLLIKSGEVRFINETQRENIEREIEKTQGKVSPETQIKLGSQVGAEYMLTGTLSSIEKEQMKQVRLHRKRER</sequence>
<feature type="non-terminal residue" evidence="1">
    <location>
        <position position="1"/>
    </location>
</feature>